<reference evidence="2" key="1">
    <citation type="submission" date="2019-12" db="EMBL/GenBank/DDBJ databases">
        <authorList>
            <person name="Scholes J."/>
        </authorList>
    </citation>
    <scope>NUCLEOTIDE SEQUENCE</scope>
</reference>
<feature type="compositionally biased region" description="Acidic residues" evidence="1">
    <location>
        <begin position="75"/>
        <end position="88"/>
    </location>
</feature>
<organism evidence="2 3">
    <name type="scientific">Striga hermonthica</name>
    <name type="common">Purple witchweed</name>
    <name type="synonym">Buchnera hermonthica</name>
    <dbReference type="NCBI Taxonomy" id="68872"/>
    <lineage>
        <taxon>Eukaryota</taxon>
        <taxon>Viridiplantae</taxon>
        <taxon>Streptophyta</taxon>
        <taxon>Embryophyta</taxon>
        <taxon>Tracheophyta</taxon>
        <taxon>Spermatophyta</taxon>
        <taxon>Magnoliopsida</taxon>
        <taxon>eudicotyledons</taxon>
        <taxon>Gunneridae</taxon>
        <taxon>Pentapetalae</taxon>
        <taxon>asterids</taxon>
        <taxon>lamiids</taxon>
        <taxon>Lamiales</taxon>
        <taxon>Orobanchaceae</taxon>
        <taxon>Buchnereae</taxon>
        <taxon>Striga</taxon>
    </lineage>
</organism>
<evidence type="ECO:0000313" key="2">
    <source>
        <dbReference type="EMBL" id="CAA0814966.1"/>
    </source>
</evidence>
<feature type="region of interest" description="Disordered" evidence="1">
    <location>
        <begin position="68"/>
        <end position="88"/>
    </location>
</feature>
<feature type="compositionally biased region" description="Basic and acidic residues" evidence="1">
    <location>
        <begin position="312"/>
        <end position="325"/>
    </location>
</feature>
<feature type="compositionally biased region" description="Pro residues" evidence="1">
    <location>
        <begin position="27"/>
        <end position="40"/>
    </location>
</feature>
<accession>A0A9N7MV45</accession>
<proteinExistence type="predicted"/>
<dbReference type="GO" id="GO:0005635">
    <property type="term" value="C:nuclear envelope"/>
    <property type="evidence" value="ECO:0007669"/>
    <property type="project" value="TreeGrafter"/>
</dbReference>
<dbReference type="AlphaFoldDB" id="A0A9N7MV45"/>
<dbReference type="PANTHER" id="PTHR33416">
    <property type="entry name" value="NUCLEAR PORE COMPLEX PROTEIN NUP1"/>
    <property type="match status" value="1"/>
</dbReference>
<dbReference type="PANTHER" id="PTHR33416:SF17">
    <property type="entry name" value="PROTEIN KAKU4"/>
    <property type="match status" value="1"/>
</dbReference>
<dbReference type="EMBL" id="CACSLK010012233">
    <property type="protein sequence ID" value="CAA0814966.1"/>
    <property type="molecule type" value="Genomic_DNA"/>
</dbReference>
<comment type="caution">
    <text evidence="2">The sequence shown here is derived from an EMBL/GenBank/DDBJ whole genome shotgun (WGS) entry which is preliminary data.</text>
</comment>
<feature type="region of interest" description="Disordered" evidence="1">
    <location>
        <begin position="312"/>
        <end position="396"/>
    </location>
</feature>
<protein>
    <submittedName>
        <fullName evidence="2">Protein KAKU4</fullName>
    </submittedName>
</protein>
<dbReference type="Proteomes" id="UP001153555">
    <property type="component" value="Unassembled WGS sequence"/>
</dbReference>
<keyword evidence="3" id="KW-1185">Reference proteome</keyword>
<sequence length="515" mass="56595">MATSRSGAGGKIVTNRRKQRLSATPYDRPPPQPSPPPQPKSPNWFTGVVVPSARFLVSGAGKIFNSIFSDSESSSSEDDESASDDDIDNENLHEIICSGVNTSNEESQLNTWSSDTKWTIEQLILQETFSREECDKLIKVLNSRVAVAGEKNLPAQKTVDNEDIDMYSKAIQEAKKWFQDKKVGSSSVAELAHEISNINSGHVETGGGSPVDVARTYMKERPPWTSPTKSVDLRTPMRRMELFKEGALYSKRSSMVSGSWNILEELRRVRSKATEDMLRTPPTKVDRSFAVGQNKVESSGAGLMLFGMGERIPDTESSRKTKRADAGVSSEPNLAGPSPHSTNGVPSTEVAEAGEKLNLNDPSSSEPSFPAGQNSEKHEENNNTFNTDNDHNSADTFNVEGKFELPNEVYTEVPIITEINSMASGSQNSLGLQYEELALDTTQLYPEDEKVAGKPQMRKLGRNARRGRGRGFIAESSSMSPPEEVEIRLRAFSLSKVEDRIIDIGNEDVKASIEE</sequence>
<feature type="region of interest" description="Disordered" evidence="1">
    <location>
        <begin position="1"/>
        <end position="45"/>
    </location>
</feature>
<dbReference type="GO" id="GO:0071763">
    <property type="term" value="P:nuclear membrane organization"/>
    <property type="evidence" value="ECO:0007669"/>
    <property type="project" value="TreeGrafter"/>
</dbReference>
<name>A0A9N7MV45_STRHE</name>
<evidence type="ECO:0000256" key="1">
    <source>
        <dbReference type="SAM" id="MobiDB-lite"/>
    </source>
</evidence>
<feature type="compositionally biased region" description="Polar residues" evidence="1">
    <location>
        <begin position="360"/>
        <end position="374"/>
    </location>
</feature>
<gene>
    <name evidence="2" type="ORF">SHERM_15120</name>
</gene>
<evidence type="ECO:0000313" key="3">
    <source>
        <dbReference type="Proteomes" id="UP001153555"/>
    </source>
</evidence>
<dbReference type="OrthoDB" id="666185at2759"/>